<comment type="similarity">
    <text evidence="1 6">Belongs to the NPR3 family.</text>
</comment>
<feature type="region of interest" description="Disordered" evidence="7">
    <location>
        <begin position="771"/>
        <end position="822"/>
    </location>
</feature>
<feature type="compositionally biased region" description="Low complexity" evidence="7">
    <location>
        <begin position="675"/>
        <end position="692"/>
    </location>
</feature>
<feature type="compositionally biased region" description="Low complexity" evidence="7">
    <location>
        <begin position="710"/>
        <end position="723"/>
    </location>
</feature>
<keyword evidence="6" id="KW-0732">Signal</keyword>
<accession>A0A2B7Z2P0</accession>
<dbReference type="Proteomes" id="UP000224634">
    <property type="component" value="Unassembled WGS sequence"/>
</dbReference>
<feature type="compositionally biased region" description="Acidic residues" evidence="7">
    <location>
        <begin position="659"/>
        <end position="672"/>
    </location>
</feature>
<evidence type="ECO:0000256" key="7">
    <source>
        <dbReference type="SAM" id="MobiDB-lite"/>
    </source>
</evidence>
<dbReference type="PANTHER" id="PTHR13153">
    <property type="entry name" value="CGTHBA PROTEIN -14 GENE PROTEIN"/>
    <property type="match status" value="1"/>
</dbReference>
<evidence type="ECO:0000259" key="8">
    <source>
        <dbReference type="Pfam" id="PF24064"/>
    </source>
</evidence>
<feature type="compositionally biased region" description="Basic residues" evidence="7">
    <location>
        <begin position="51"/>
        <end position="61"/>
    </location>
</feature>
<feature type="compositionally biased region" description="Low complexity" evidence="7">
    <location>
        <begin position="39"/>
        <end position="49"/>
    </location>
</feature>
<reference evidence="9 10" key="1">
    <citation type="submission" date="2017-10" db="EMBL/GenBank/DDBJ databases">
        <title>Comparative genomics in systemic dimorphic fungi from Ajellomycetaceae.</title>
        <authorList>
            <person name="Munoz J.F."/>
            <person name="Mcewen J.G."/>
            <person name="Clay O.K."/>
            <person name="Cuomo C.A."/>
        </authorList>
    </citation>
    <scope>NUCLEOTIDE SEQUENCE [LARGE SCALE GENOMIC DNA]</scope>
    <source>
        <strain evidence="9 10">UAMH7299</strain>
    </source>
</reference>
<feature type="region of interest" description="Disordered" evidence="7">
    <location>
        <begin position="866"/>
        <end position="897"/>
    </location>
</feature>
<comment type="caution">
    <text evidence="9">The sequence shown here is derived from an EMBL/GenBank/DDBJ whole genome shotgun (WGS) entry which is preliminary data.</text>
</comment>
<dbReference type="Pfam" id="PF24064">
    <property type="entry name" value="HTH_NPRL3"/>
    <property type="match status" value="1"/>
</dbReference>
<dbReference type="InterPro" id="IPR005365">
    <property type="entry name" value="Npr3"/>
</dbReference>
<feature type="region of interest" description="Disordered" evidence="7">
    <location>
        <begin position="634"/>
        <end position="742"/>
    </location>
</feature>
<evidence type="ECO:0000313" key="9">
    <source>
        <dbReference type="EMBL" id="PGH27388.1"/>
    </source>
</evidence>
<feature type="domain" description="GATOR1 complex protein NPRL3 C-terminal HTH" evidence="8">
    <location>
        <begin position="820"/>
        <end position="862"/>
    </location>
</feature>
<dbReference type="PANTHER" id="PTHR13153:SF5">
    <property type="entry name" value="GATOR COMPLEX PROTEIN NPRL3"/>
    <property type="match status" value="1"/>
</dbReference>
<dbReference type="Pfam" id="PF03666">
    <property type="entry name" value="NPR3"/>
    <property type="match status" value="1"/>
</dbReference>
<dbReference type="EMBL" id="PDNA01000007">
    <property type="protein sequence ID" value="PGH27388.1"/>
    <property type="molecule type" value="Genomic_DNA"/>
</dbReference>
<evidence type="ECO:0000256" key="6">
    <source>
        <dbReference type="RuleBase" id="RU368069"/>
    </source>
</evidence>
<dbReference type="GO" id="GO:0051321">
    <property type="term" value="P:meiotic cell cycle"/>
    <property type="evidence" value="ECO:0007669"/>
    <property type="project" value="UniProtKB-UniRule"/>
</dbReference>
<dbReference type="AlphaFoldDB" id="A0A2B7Z2P0"/>
<dbReference type="GO" id="GO:1904262">
    <property type="term" value="P:negative regulation of TORC1 signaling"/>
    <property type="evidence" value="ECO:0007669"/>
    <property type="project" value="TreeGrafter"/>
</dbReference>
<feature type="compositionally biased region" description="Low complexity" evidence="7">
    <location>
        <begin position="101"/>
        <end position="140"/>
    </location>
</feature>
<evidence type="ECO:0000256" key="4">
    <source>
        <dbReference type="ARBA" id="ARBA00025376"/>
    </source>
</evidence>
<dbReference type="OrthoDB" id="18648at2759"/>
<evidence type="ECO:0000256" key="2">
    <source>
        <dbReference type="ARBA" id="ARBA00017880"/>
    </source>
</evidence>
<proteinExistence type="inferred from homology"/>
<dbReference type="GO" id="GO:1990130">
    <property type="term" value="C:GATOR1 complex"/>
    <property type="evidence" value="ECO:0007669"/>
    <property type="project" value="TreeGrafter"/>
</dbReference>
<dbReference type="GO" id="GO:0034198">
    <property type="term" value="P:cellular response to amino acid starvation"/>
    <property type="evidence" value="ECO:0007669"/>
    <property type="project" value="TreeGrafter"/>
</dbReference>
<feature type="compositionally biased region" description="Low complexity" evidence="7">
    <location>
        <begin position="775"/>
        <end position="815"/>
    </location>
</feature>
<feature type="region of interest" description="Disordered" evidence="7">
    <location>
        <begin position="35"/>
        <end position="178"/>
    </location>
</feature>
<protein>
    <recommendedName>
        <fullName evidence="2 6">Nitrogen permease regulator 3</fullName>
    </recommendedName>
    <alternativeName>
        <fullName evidence="5 6">Required for meiotic nuclear division protein 11</fullName>
    </alternativeName>
</protein>
<evidence type="ECO:0000256" key="3">
    <source>
        <dbReference type="ARBA" id="ARBA00023254"/>
    </source>
</evidence>
<dbReference type="STRING" id="1447883.A0A2B7Z2P0"/>
<keyword evidence="3 6" id="KW-0469">Meiosis</keyword>
<name>A0A2B7Z2P0_POLH7</name>
<gene>
    <name evidence="9" type="ORF">AJ80_00866</name>
</gene>
<evidence type="ECO:0000256" key="1">
    <source>
        <dbReference type="ARBA" id="ARBA00010546"/>
    </source>
</evidence>
<dbReference type="InterPro" id="IPR056603">
    <property type="entry name" value="HTH_NPRL3"/>
</dbReference>
<comment type="subcellular location">
    <subcellularLocation>
        <location evidence="6">Vacuole membrane</location>
        <topology evidence="6">Peripheral membrane protein</topology>
    </subcellularLocation>
</comment>
<feature type="compositionally biased region" description="Basic residues" evidence="7">
    <location>
        <begin position="724"/>
        <end position="736"/>
    </location>
</feature>
<organism evidence="9 10">
    <name type="scientific">Polytolypa hystricis (strain UAMH7299)</name>
    <dbReference type="NCBI Taxonomy" id="1447883"/>
    <lineage>
        <taxon>Eukaryota</taxon>
        <taxon>Fungi</taxon>
        <taxon>Dikarya</taxon>
        <taxon>Ascomycota</taxon>
        <taxon>Pezizomycotina</taxon>
        <taxon>Eurotiomycetes</taxon>
        <taxon>Eurotiomycetidae</taxon>
        <taxon>Onygenales</taxon>
        <taxon>Onygenales incertae sedis</taxon>
        <taxon>Polytolypa</taxon>
    </lineage>
</organism>
<feature type="compositionally biased region" description="Basic and acidic residues" evidence="7">
    <location>
        <begin position="258"/>
        <end position="267"/>
    </location>
</feature>
<feature type="compositionally biased region" description="Low complexity" evidence="7">
    <location>
        <begin position="879"/>
        <end position="897"/>
    </location>
</feature>
<sequence>MSSIARPPEPCLVAIILIVRSRGGPRFVYHYPPSPTAFDDTTASSSSASNKPRHSRSKNKTKGTDSSQSSDEDGSSSDEDNNTNAGPASSTPVAGGGAAAGGTATLGRSGSDLALSSGASSAKDSHRSSSGTHSSTGHTHLVLTAPQPKRVSKTASSSSDAAEDSPSDTAAGTGDELFQPPWETLLGLQTYVWEKLLSPSPAWHKRKFEVGINDLTFVGWPVFVREDGTWRKRRRKKVPKEDGVWDGAEIGEEDGSESEQRDDKTSELEGSVIWNGKGKVGDIAAAEGKAVNAEQAESADCDKDAMTMFNVVFVLNPPTLEYNLRVREKYDNVIKKFGKGLKSEQARKGYVWTEAQTILHIKEKGRENRWSLNNLYSELLSKSSLARAISTLYTCISSSRIASITLTPETTMSLQIPPLTSTPYLPTGADTAYPGLWLTTADSLSAADEVTSTEASGPNQVLAKHFALLLLSDEATILKDIEASMGTLGPPLAHYIRSSKPTKSFAQISAQSSIPLSDIQVLASHLAYWRRARAVPPLNKGDTYIVSPNCDMSKLSIATAAYAAAFPTMPSLPKMLSVLSSTPRPYFTLIPSRDHKEIYYSILAWLLRGGWVTQLRTFGWVKVTPKTKIAVEEAMAREEEERESEEGSENKTATSSVILDDDSEAISDDDEDGRASSSSSSLDSESSGDGDATPVPGRYHRQQQKKRAEQQQQQQQSSPSQQRSRLHRNHHHHRHSLGPIEPYTSSLILHPHRASPLESRWLDHILSTFPDDHGPSSSSSPATHLNTGINTTTTSEPSSIQETTTTTTAATEDSSNPPDSKTLQKYWPIFTRYFNGTDALEKIPVREALSRKVVWRLLNRLDVNSRASPQGQGQGQGQVHGQAQQGQGQYSSSSAAAAEAEAREKVVVTVRHW</sequence>
<dbReference type="GO" id="GO:0038202">
    <property type="term" value="P:TORC1 signaling"/>
    <property type="evidence" value="ECO:0007669"/>
    <property type="project" value="TreeGrafter"/>
</dbReference>
<evidence type="ECO:0000256" key="5">
    <source>
        <dbReference type="ARBA" id="ARBA00030028"/>
    </source>
</evidence>
<dbReference type="GO" id="GO:0005774">
    <property type="term" value="C:vacuolar membrane"/>
    <property type="evidence" value="ECO:0007669"/>
    <property type="project" value="UniProtKB-SubCell"/>
</dbReference>
<evidence type="ECO:0000313" key="10">
    <source>
        <dbReference type="Proteomes" id="UP000224634"/>
    </source>
</evidence>
<comment type="function">
    <text evidence="4 6">Mediates inactivation of the TORC1 complex in response to amino acid starvation. Required for meiotic nuclear division.</text>
</comment>
<keyword evidence="10" id="KW-1185">Reference proteome</keyword>
<feature type="compositionally biased region" description="Acidic residues" evidence="7">
    <location>
        <begin position="70"/>
        <end position="81"/>
    </location>
</feature>
<dbReference type="GO" id="GO:0010508">
    <property type="term" value="P:positive regulation of autophagy"/>
    <property type="evidence" value="ECO:0007669"/>
    <property type="project" value="TreeGrafter"/>
</dbReference>
<feature type="region of interest" description="Disordered" evidence="7">
    <location>
        <begin position="244"/>
        <end position="269"/>
    </location>
</feature>